<evidence type="ECO:0000256" key="1">
    <source>
        <dbReference type="ARBA" id="ARBA00004651"/>
    </source>
</evidence>
<dbReference type="InterPro" id="IPR036259">
    <property type="entry name" value="MFS_trans_sf"/>
</dbReference>
<protein>
    <submittedName>
        <fullName evidence="7">MFS transporter</fullName>
    </submittedName>
</protein>
<keyword evidence="2" id="KW-1003">Cell membrane</keyword>
<feature type="transmembrane region" description="Helical" evidence="6">
    <location>
        <begin position="286"/>
        <end position="310"/>
    </location>
</feature>
<keyword evidence="8" id="KW-1185">Reference proteome</keyword>
<dbReference type="EMBL" id="PREZ01000003">
    <property type="protein sequence ID" value="PPA70988.1"/>
    <property type="molecule type" value="Genomic_DNA"/>
</dbReference>
<reference evidence="7 8" key="1">
    <citation type="submission" date="2018-02" db="EMBL/GenBank/DDBJ databases">
        <title>Jeotgalibacillus proteolyticum sp. nov. a protease producing bacterium isolated from ocean sediments of Laizhou Bay.</title>
        <authorList>
            <person name="Li Y."/>
        </authorList>
    </citation>
    <scope>NUCLEOTIDE SEQUENCE [LARGE SCALE GENOMIC DNA]</scope>
    <source>
        <strain evidence="7 8">22-7</strain>
    </source>
</reference>
<dbReference type="CDD" id="cd06173">
    <property type="entry name" value="MFS_MefA_like"/>
    <property type="match status" value="1"/>
</dbReference>
<dbReference type="SUPFAM" id="SSF103473">
    <property type="entry name" value="MFS general substrate transporter"/>
    <property type="match status" value="1"/>
</dbReference>
<dbReference type="InterPro" id="IPR011701">
    <property type="entry name" value="MFS"/>
</dbReference>
<evidence type="ECO:0000313" key="8">
    <source>
        <dbReference type="Proteomes" id="UP000239047"/>
    </source>
</evidence>
<dbReference type="RefSeq" id="WP_104057737.1">
    <property type="nucleotide sequence ID" value="NZ_PREZ01000003.1"/>
</dbReference>
<sequence length="406" mass="44276">MGKKSFRFLWIGQTMANAGDILYIVGLISAIYAVTGSALYMALLPFFNMTARMVSALLAPFLLDRVLLQRLLAFSQMGKTAVLFVLVLFLNVFLKDGLLTVLFVFVGLIAFLDGWASPARGALLPRLVEKHELVKANSFIAVIDRTIQLGIWPLGAILVAGFGAAQTVWFTVALYLAASVLMIGLLKTAAIDREETIHEKKFDGFKEGWMTILKTPFLLLISVTELIETAAGVVWIAAIMYIYVAEVLQAGEAWWGYINSSFFAGLLIGGMLGLKFSSVIEARLKLFIIAGGILTAAITLCFALIANPFIALALSMLFGFCSQLKGVAQQTIVQVNVKERLLPKVYSAQEAAYFAVFGLGTLVFGYLTEWGGPRFIFGLSGGLLVVSALLLIVFRAYLHEKALLNE</sequence>
<feature type="transmembrane region" description="Helical" evidence="6">
    <location>
        <begin position="21"/>
        <end position="43"/>
    </location>
</feature>
<dbReference type="GO" id="GO:0022857">
    <property type="term" value="F:transmembrane transporter activity"/>
    <property type="evidence" value="ECO:0007669"/>
    <property type="project" value="InterPro"/>
</dbReference>
<comment type="subcellular location">
    <subcellularLocation>
        <location evidence="1">Cell membrane</location>
        <topology evidence="1">Multi-pass membrane protein</topology>
    </subcellularLocation>
</comment>
<organism evidence="7 8">
    <name type="scientific">Jeotgalibacillus proteolyticus</name>
    <dbReference type="NCBI Taxonomy" id="2082395"/>
    <lineage>
        <taxon>Bacteria</taxon>
        <taxon>Bacillati</taxon>
        <taxon>Bacillota</taxon>
        <taxon>Bacilli</taxon>
        <taxon>Bacillales</taxon>
        <taxon>Caryophanaceae</taxon>
        <taxon>Jeotgalibacillus</taxon>
    </lineage>
</organism>
<gene>
    <name evidence="7" type="ORF">C4B60_09410</name>
</gene>
<keyword evidence="5 6" id="KW-0472">Membrane</keyword>
<evidence type="ECO:0000256" key="3">
    <source>
        <dbReference type="ARBA" id="ARBA00022692"/>
    </source>
</evidence>
<evidence type="ECO:0000256" key="6">
    <source>
        <dbReference type="SAM" id="Phobius"/>
    </source>
</evidence>
<feature type="transmembrane region" description="Helical" evidence="6">
    <location>
        <begin position="77"/>
        <end position="94"/>
    </location>
</feature>
<dbReference type="PANTHER" id="PTHR23513">
    <property type="entry name" value="INTEGRAL MEMBRANE EFFLUX PROTEIN-RELATED"/>
    <property type="match status" value="1"/>
</dbReference>
<keyword evidence="3 6" id="KW-0812">Transmembrane</keyword>
<feature type="transmembrane region" description="Helical" evidence="6">
    <location>
        <begin position="375"/>
        <end position="398"/>
    </location>
</feature>
<dbReference type="Pfam" id="PF07690">
    <property type="entry name" value="MFS_1"/>
    <property type="match status" value="1"/>
</dbReference>
<evidence type="ECO:0000256" key="4">
    <source>
        <dbReference type="ARBA" id="ARBA00022989"/>
    </source>
</evidence>
<feature type="transmembrane region" description="Helical" evidence="6">
    <location>
        <begin position="351"/>
        <end position="368"/>
    </location>
</feature>
<evidence type="ECO:0000256" key="5">
    <source>
        <dbReference type="ARBA" id="ARBA00023136"/>
    </source>
</evidence>
<accession>A0A2S5GDF4</accession>
<name>A0A2S5GDF4_9BACL</name>
<evidence type="ECO:0000313" key="7">
    <source>
        <dbReference type="EMBL" id="PPA70988.1"/>
    </source>
</evidence>
<proteinExistence type="predicted"/>
<evidence type="ECO:0000256" key="2">
    <source>
        <dbReference type="ARBA" id="ARBA00022475"/>
    </source>
</evidence>
<keyword evidence="4 6" id="KW-1133">Transmembrane helix</keyword>
<comment type="caution">
    <text evidence="7">The sequence shown here is derived from an EMBL/GenBank/DDBJ whole genome shotgun (WGS) entry which is preliminary data.</text>
</comment>
<dbReference type="PANTHER" id="PTHR23513:SF19">
    <property type="entry name" value="MAJOR FACILITATOR SUPERFAMILY (MFS) PROFILE DOMAIN-CONTAINING PROTEIN"/>
    <property type="match status" value="1"/>
</dbReference>
<feature type="transmembrane region" description="Helical" evidence="6">
    <location>
        <begin position="254"/>
        <end position="274"/>
    </location>
</feature>
<dbReference type="AlphaFoldDB" id="A0A2S5GDF4"/>
<dbReference type="GO" id="GO:0005886">
    <property type="term" value="C:plasma membrane"/>
    <property type="evidence" value="ECO:0007669"/>
    <property type="project" value="UniProtKB-SubCell"/>
</dbReference>
<dbReference type="OrthoDB" id="2351575at2"/>
<feature type="transmembrane region" description="Helical" evidence="6">
    <location>
        <begin position="100"/>
        <end position="118"/>
    </location>
</feature>
<dbReference type="Gene3D" id="1.20.1250.20">
    <property type="entry name" value="MFS general substrate transporter like domains"/>
    <property type="match status" value="1"/>
</dbReference>
<feature type="transmembrane region" description="Helical" evidence="6">
    <location>
        <begin position="168"/>
        <end position="186"/>
    </location>
</feature>
<feature type="transmembrane region" description="Helical" evidence="6">
    <location>
        <begin position="217"/>
        <end position="242"/>
    </location>
</feature>
<dbReference type="Proteomes" id="UP000239047">
    <property type="component" value="Unassembled WGS sequence"/>
</dbReference>